<keyword evidence="15" id="KW-1185">Reference proteome</keyword>
<dbReference type="Pfam" id="PF02606">
    <property type="entry name" value="LpxK"/>
    <property type="match status" value="1"/>
</dbReference>
<dbReference type="PANTHER" id="PTHR42724">
    <property type="entry name" value="TETRAACYLDISACCHARIDE 4'-KINASE"/>
    <property type="match status" value="1"/>
</dbReference>
<dbReference type="InterPro" id="IPR003758">
    <property type="entry name" value="LpxK"/>
</dbReference>
<evidence type="ECO:0000256" key="11">
    <source>
        <dbReference type="ARBA" id="ARBA00023098"/>
    </source>
</evidence>
<evidence type="ECO:0000313" key="15">
    <source>
        <dbReference type="Proteomes" id="UP000588604"/>
    </source>
</evidence>
<evidence type="ECO:0000256" key="9">
    <source>
        <dbReference type="ARBA" id="ARBA00022777"/>
    </source>
</evidence>
<keyword evidence="7 13" id="KW-0808">Transferase</keyword>
<dbReference type="GO" id="GO:0009029">
    <property type="term" value="F:lipid-A 4'-kinase activity"/>
    <property type="evidence" value="ECO:0007669"/>
    <property type="project" value="UniProtKB-UniRule"/>
</dbReference>
<dbReference type="PANTHER" id="PTHR42724:SF1">
    <property type="entry name" value="TETRAACYLDISACCHARIDE 4'-KINASE, MITOCHONDRIAL-RELATED"/>
    <property type="match status" value="1"/>
</dbReference>
<name>A0A841MT40_9BACT</name>
<evidence type="ECO:0000256" key="3">
    <source>
        <dbReference type="ARBA" id="ARBA00012071"/>
    </source>
</evidence>
<evidence type="ECO:0000256" key="4">
    <source>
        <dbReference type="ARBA" id="ARBA00016436"/>
    </source>
</evidence>
<keyword evidence="6 13" id="KW-0441">Lipid A biosynthesis</keyword>
<comment type="function">
    <text evidence="1 13">Transfers the gamma-phosphate of ATP to the 4'-position of a tetraacyldisaccharide 1-phosphate intermediate (termed DS-1-P) to form tetraacyldisaccharide 1,4'-bis-phosphate (lipid IVA).</text>
</comment>
<comment type="similarity">
    <text evidence="13">Belongs to the LpxK family.</text>
</comment>
<accession>A0A841MT40</accession>
<organism evidence="14 15">
    <name type="scientific">Algoriphagus iocasae</name>
    <dbReference type="NCBI Taxonomy" id="1836499"/>
    <lineage>
        <taxon>Bacteria</taxon>
        <taxon>Pseudomonadati</taxon>
        <taxon>Bacteroidota</taxon>
        <taxon>Cytophagia</taxon>
        <taxon>Cytophagales</taxon>
        <taxon>Cyclobacteriaceae</taxon>
        <taxon>Algoriphagus</taxon>
    </lineage>
</organism>
<dbReference type="EC" id="2.7.1.130" evidence="3 13"/>
<reference evidence="14 15" key="1">
    <citation type="submission" date="2020-08" db="EMBL/GenBank/DDBJ databases">
        <title>Genomic Encyclopedia of Type Strains, Phase IV (KMG-IV): sequencing the most valuable type-strain genomes for metagenomic binning, comparative biology and taxonomic classification.</title>
        <authorList>
            <person name="Goeker M."/>
        </authorList>
    </citation>
    <scope>NUCLEOTIDE SEQUENCE [LARGE SCALE GENOMIC DNA]</scope>
    <source>
        <strain evidence="14 15">DSM 102044</strain>
    </source>
</reference>
<comment type="pathway">
    <text evidence="2 13">Glycolipid biosynthesis; lipid IV(A) biosynthesis; lipid IV(A) from (3R)-3-hydroxytetradecanoyl-[acyl-carrier-protein] and UDP-N-acetyl-alpha-D-glucosamine: step 6/6.</text>
</comment>
<gene>
    <name evidence="13" type="primary">lpxK</name>
    <name evidence="14" type="ORF">FHS59_000796</name>
</gene>
<evidence type="ECO:0000256" key="6">
    <source>
        <dbReference type="ARBA" id="ARBA00022556"/>
    </source>
</evidence>
<comment type="catalytic activity">
    <reaction evidence="13">
        <text>a lipid A disaccharide + ATP = a lipid IVA + ADP + H(+)</text>
        <dbReference type="Rhea" id="RHEA:67840"/>
        <dbReference type="ChEBI" id="CHEBI:15378"/>
        <dbReference type="ChEBI" id="CHEBI:30616"/>
        <dbReference type="ChEBI" id="CHEBI:176343"/>
        <dbReference type="ChEBI" id="CHEBI:176425"/>
        <dbReference type="ChEBI" id="CHEBI:456216"/>
        <dbReference type="EC" id="2.7.1.130"/>
    </reaction>
</comment>
<dbReference type="GO" id="GO:0005886">
    <property type="term" value="C:plasma membrane"/>
    <property type="evidence" value="ECO:0007669"/>
    <property type="project" value="TreeGrafter"/>
</dbReference>
<dbReference type="GO" id="GO:0009244">
    <property type="term" value="P:lipopolysaccharide core region biosynthetic process"/>
    <property type="evidence" value="ECO:0007669"/>
    <property type="project" value="TreeGrafter"/>
</dbReference>
<sequence length="346" mass="39260">MRPYAFLLYPFAVLYDLITRIRNKFFDWGWLKTTKSTIKSILIGNLSVGGTGKTPMVEYLVRMLKSRQKIATLSRGYGRSTKGFLKAGEGVSPSEIGDEPFQIFEKFGEEIAVFVGENRVEALKNISSNFPENDLVILDDAFQHRYVKADLNILLTTFKNPFCSDYLLPAGRLRESRSGAKRADLIVVTKSPKTLKEADKKELKSQLKTYNSSAPILFSSIGYGVPYYLGFEHNFSKNVILLSGIANDSQLKEFVSEKYELLETLTYPDHHDYDKSDFEKIKEVFTQHLPSKPVILTTEKDAVKVKSSCPEGFLREIPIFVLPIQVVFSPEDEQIIESIIDQVILQ</sequence>
<keyword evidence="10 13" id="KW-0067">ATP-binding</keyword>
<evidence type="ECO:0000256" key="2">
    <source>
        <dbReference type="ARBA" id="ARBA00004870"/>
    </source>
</evidence>
<evidence type="ECO:0000256" key="12">
    <source>
        <dbReference type="ARBA" id="ARBA00029757"/>
    </source>
</evidence>
<dbReference type="RefSeq" id="WP_184493269.1">
    <property type="nucleotide sequence ID" value="NZ_JACIJO010000001.1"/>
</dbReference>
<dbReference type="UniPathway" id="UPA00359">
    <property type="reaction ID" value="UER00482"/>
</dbReference>
<evidence type="ECO:0000256" key="1">
    <source>
        <dbReference type="ARBA" id="ARBA00002274"/>
    </source>
</evidence>
<dbReference type="AlphaFoldDB" id="A0A841MT40"/>
<dbReference type="NCBIfam" id="TIGR00682">
    <property type="entry name" value="lpxK"/>
    <property type="match status" value="1"/>
</dbReference>
<comment type="caution">
    <text evidence="14">The sequence shown here is derived from an EMBL/GenBank/DDBJ whole genome shotgun (WGS) entry which is preliminary data.</text>
</comment>
<feature type="binding site" evidence="13">
    <location>
        <begin position="47"/>
        <end position="54"/>
    </location>
    <ligand>
        <name>ATP</name>
        <dbReference type="ChEBI" id="CHEBI:30616"/>
    </ligand>
</feature>
<evidence type="ECO:0000256" key="8">
    <source>
        <dbReference type="ARBA" id="ARBA00022741"/>
    </source>
</evidence>
<keyword evidence="9 13" id="KW-0418">Kinase</keyword>
<keyword evidence="11 13" id="KW-0443">Lipid metabolism</keyword>
<keyword evidence="8 13" id="KW-0547">Nucleotide-binding</keyword>
<dbReference type="GO" id="GO:0009245">
    <property type="term" value="P:lipid A biosynthetic process"/>
    <property type="evidence" value="ECO:0007669"/>
    <property type="project" value="UniProtKB-UniRule"/>
</dbReference>
<dbReference type="EMBL" id="JACIJO010000001">
    <property type="protein sequence ID" value="MBB6325181.1"/>
    <property type="molecule type" value="Genomic_DNA"/>
</dbReference>
<evidence type="ECO:0000313" key="14">
    <source>
        <dbReference type="EMBL" id="MBB6325181.1"/>
    </source>
</evidence>
<dbReference type="InterPro" id="IPR027417">
    <property type="entry name" value="P-loop_NTPase"/>
</dbReference>
<dbReference type="GO" id="GO:0005524">
    <property type="term" value="F:ATP binding"/>
    <property type="evidence" value="ECO:0007669"/>
    <property type="project" value="UniProtKB-UniRule"/>
</dbReference>
<evidence type="ECO:0000256" key="13">
    <source>
        <dbReference type="HAMAP-Rule" id="MF_00409"/>
    </source>
</evidence>
<protein>
    <recommendedName>
        <fullName evidence="4 13">Tetraacyldisaccharide 4'-kinase</fullName>
        <ecNumber evidence="3 13">2.7.1.130</ecNumber>
    </recommendedName>
    <alternativeName>
        <fullName evidence="12 13">Lipid A 4'-kinase</fullName>
    </alternativeName>
</protein>
<proteinExistence type="inferred from homology"/>
<evidence type="ECO:0000256" key="10">
    <source>
        <dbReference type="ARBA" id="ARBA00022840"/>
    </source>
</evidence>
<evidence type="ECO:0000256" key="5">
    <source>
        <dbReference type="ARBA" id="ARBA00022516"/>
    </source>
</evidence>
<dbReference type="Proteomes" id="UP000588604">
    <property type="component" value="Unassembled WGS sequence"/>
</dbReference>
<dbReference type="HAMAP" id="MF_00409">
    <property type="entry name" value="LpxK"/>
    <property type="match status" value="1"/>
</dbReference>
<evidence type="ECO:0000256" key="7">
    <source>
        <dbReference type="ARBA" id="ARBA00022679"/>
    </source>
</evidence>
<dbReference type="SUPFAM" id="SSF52540">
    <property type="entry name" value="P-loop containing nucleoside triphosphate hydrolases"/>
    <property type="match status" value="1"/>
</dbReference>
<keyword evidence="5 13" id="KW-0444">Lipid biosynthesis</keyword>